<dbReference type="AlphaFoldDB" id="A0A369KRI0"/>
<dbReference type="Proteomes" id="UP000253934">
    <property type="component" value="Unassembled WGS sequence"/>
</dbReference>
<feature type="domain" description="PilZ" evidence="1">
    <location>
        <begin position="152"/>
        <end position="257"/>
    </location>
</feature>
<keyword evidence="3" id="KW-1185">Reference proteome</keyword>
<dbReference type="InterPro" id="IPR009875">
    <property type="entry name" value="PilZ_domain"/>
</dbReference>
<protein>
    <recommendedName>
        <fullName evidence="1">PilZ domain-containing protein</fullName>
    </recommendedName>
</protein>
<reference evidence="2" key="1">
    <citation type="submission" date="2018-04" db="EMBL/GenBank/DDBJ databases">
        <title>Draft genome sequence of the Candidatus Spirobacillus cienkowskii, a pathogen of freshwater Daphnia species, reconstructed from hemolymph metagenomic reads.</title>
        <authorList>
            <person name="Bresciani L."/>
            <person name="Lemos L.N."/>
            <person name="Wale N."/>
            <person name="Lin J.Y."/>
            <person name="Fernandes G.R."/>
            <person name="Duffy M.A."/>
            <person name="Rodrigues J.M."/>
        </authorList>
    </citation>
    <scope>NUCLEOTIDE SEQUENCE [LARGE SCALE GENOMIC DNA]</scope>
    <source>
        <strain evidence="2">Binning01</strain>
    </source>
</reference>
<proteinExistence type="predicted"/>
<dbReference type="GO" id="GO:0035438">
    <property type="term" value="F:cyclic-di-GMP binding"/>
    <property type="evidence" value="ECO:0007669"/>
    <property type="project" value="InterPro"/>
</dbReference>
<dbReference type="SUPFAM" id="SSF141371">
    <property type="entry name" value="PilZ domain-like"/>
    <property type="match status" value="1"/>
</dbReference>
<sequence length="282" mass="33159">MEVFDAEGKSIFDITPKKKKRYVLFLFKINRDNETRIRTIEKAIQNSLPEHILIRFEDANEGLKALLVKNIELIFVDYSLFDNDKISVEFALECKKRRKCPIFFTAKEDLVLIQEYRKTLFLYEELDDYFKEPIDFVEVSKKIKRISIAPARKAKRFSLNIPVQIYRLNDNQNYKVILSDISLVGFGIILPKSEKFVTNEQFRIKIPLQEFKIFHPQYGEFLPLSGKIRRISISGTNIGFSLENSTPMQIEALMNLLEKVTRKMRMLTLAEEPKEEFAKIPF</sequence>
<dbReference type="RefSeq" id="WP_338636595.1">
    <property type="nucleotide sequence ID" value="NZ_CP146516.1"/>
</dbReference>
<dbReference type="EMBL" id="QOVW01000090">
    <property type="protein sequence ID" value="RDB35315.1"/>
    <property type="molecule type" value="Genomic_DNA"/>
</dbReference>
<name>A0A369KRI0_9BACT</name>
<dbReference type="Pfam" id="PF07238">
    <property type="entry name" value="PilZ"/>
    <property type="match status" value="1"/>
</dbReference>
<evidence type="ECO:0000313" key="2">
    <source>
        <dbReference type="EMBL" id="RDB35315.1"/>
    </source>
</evidence>
<evidence type="ECO:0000259" key="1">
    <source>
        <dbReference type="Pfam" id="PF07238"/>
    </source>
</evidence>
<comment type="caution">
    <text evidence="2">The sequence shown here is derived from an EMBL/GenBank/DDBJ whole genome shotgun (WGS) entry which is preliminary data.</text>
</comment>
<evidence type="ECO:0000313" key="3">
    <source>
        <dbReference type="Proteomes" id="UP000253934"/>
    </source>
</evidence>
<dbReference type="Gene3D" id="3.40.50.2300">
    <property type="match status" value="1"/>
</dbReference>
<dbReference type="Gene3D" id="2.40.10.220">
    <property type="entry name" value="predicted glycosyltransferase like domains"/>
    <property type="match status" value="1"/>
</dbReference>
<gene>
    <name evidence="2" type="ORF">DCC88_10745</name>
</gene>
<organism evidence="2 3">
    <name type="scientific">Spirobacillus cienkowskii</name>
    <dbReference type="NCBI Taxonomy" id="495820"/>
    <lineage>
        <taxon>Bacteria</taxon>
        <taxon>Pseudomonadati</taxon>
        <taxon>Bdellovibrionota</taxon>
        <taxon>Oligoflexia</taxon>
        <taxon>Silvanigrellales</taxon>
        <taxon>Spirobacillus</taxon>
    </lineage>
</organism>
<accession>A0A369KRI0</accession>